<name>A0A520N6M9_9GAMM</name>
<evidence type="ECO:0000256" key="1">
    <source>
        <dbReference type="ARBA" id="ARBA00006337"/>
    </source>
</evidence>
<dbReference type="InterPro" id="IPR005170">
    <property type="entry name" value="Transptr-assoc_dom"/>
</dbReference>
<dbReference type="Proteomes" id="UP000315283">
    <property type="component" value="Unassembled WGS sequence"/>
</dbReference>
<feature type="domain" description="CBS" evidence="7">
    <location>
        <begin position="74"/>
        <end position="133"/>
    </location>
</feature>
<evidence type="ECO:0000256" key="5">
    <source>
        <dbReference type="ARBA" id="ARBA00040729"/>
    </source>
</evidence>
<dbReference type="SMART" id="SM00116">
    <property type="entry name" value="CBS"/>
    <property type="match status" value="2"/>
</dbReference>
<dbReference type="SMART" id="SM01091">
    <property type="entry name" value="CorC_HlyC"/>
    <property type="match status" value="1"/>
</dbReference>
<dbReference type="Pfam" id="PF03471">
    <property type="entry name" value="CorC_HlyC"/>
    <property type="match status" value="1"/>
</dbReference>
<comment type="similarity">
    <text evidence="1">Belongs to the UPF0053 family.</text>
</comment>
<dbReference type="SUPFAM" id="SSF56176">
    <property type="entry name" value="FAD-binding/transporter-associated domain-like"/>
    <property type="match status" value="1"/>
</dbReference>
<sequence>MNEKQNNEEGKPPSGFISRLKKYFRNPFFIKTQSVTEVTDFLKDALDQNVIDKEAESIATKAIKLGDITAKEIMIPRVDMVTIQVDEDTNKIIEKIIDSGHSRYPVLGNERNEVVGILLAKDILPKLFKGTKEFDISEMLRDLNVVPETKKIDSLLEEFKEDKSHLAVVIDEYGTICGLITIEDILEELVGEIEDEHDVDLNEIIEIDNYNFRVDAKIELEEFVSFFNLKIDPLTIDAETLGGLFISKFGVLPKIGDKIKIENVSIEVLDTNARRIKTFKVSKNI</sequence>
<dbReference type="Gene3D" id="3.10.580.10">
    <property type="entry name" value="CBS-domain"/>
    <property type="match status" value="1"/>
</dbReference>
<dbReference type="InterPro" id="IPR044751">
    <property type="entry name" value="Ion_transp-like_CBS"/>
</dbReference>
<comment type="function">
    <text evidence="4">Plays a role in the transport of magnesium and cobalt ions.</text>
</comment>
<reference evidence="8 9" key="1">
    <citation type="submission" date="2019-02" db="EMBL/GenBank/DDBJ databases">
        <title>Prokaryotic population dynamics and viral predation in marine succession experiment using metagenomics: the confinement effect.</title>
        <authorList>
            <person name="Haro-Moreno J.M."/>
            <person name="Rodriguez-Valera F."/>
            <person name="Lopez-Perez M."/>
        </authorList>
    </citation>
    <scope>NUCLEOTIDE SEQUENCE [LARGE SCALE GENOMIC DNA]</scope>
    <source>
        <strain evidence="8">MED-G164</strain>
    </source>
</reference>
<dbReference type="SUPFAM" id="SSF54631">
    <property type="entry name" value="CBS-domain pair"/>
    <property type="match status" value="1"/>
</dbReference>
<evidence type="ECO:0000256" key="6">
    <source>
        <dbReference type="PROSITE-ProRule" id="PRU00703"/>
    </source>
</evidence>
<dbReference type="InterPro" id="IPR036318">
    <property type="entry name" value="FAD-bd_PCMH-like_sf"/>
</dbReference>
<evidence type="ECO:0000256" key="4">
    <source>
        <dbReference type="ARBA" id="ARBA00037273"/>
    </source>
</evidence>
<dbReference type="Gene3D" id="3.30.465.10">
    <property type="match status" value="1"/>
</dbReference>
<dbReference type="InterPro" id="IPR000644">
    <property type="entry name" value="CBS_dom"/>
</dbReference>
<dbReference type="Pfam" id="PF00571">
    <property type="entry name" value="CBS"/>
    <property type="match status" value="2"/>
</dbReference>
<dbReference type="InterPro" id="IPR046342">
    <property type="entry name" value="CBS_dom_sf"/>
</dbReference>
<dbReference type="GO" id="GO:0005886">
    <property type="term" value="C:plasma membrane"/>
    <property type="evidence" value="ECO:0007669"/>
    <property type="project" value="TreeGrafter"/>
</dbReference>
<dbReference type="GO" id="GO:0050660">
    <property type="term" value="F:flavin adenine dinucleotide binding"/>
    <property type="evidence" value="ECO:0007669"/>
    <property type="project" value="InterPro"/>
</dbReference>
<dbReference type="PROSITE" id="PS51371">
    <property type="entry name" value="CBS"/>
    <property type="match status" value="2"/>
</dbReference>
<keyword evidence="3 6" id="KW-0129">CBS domain</keyword>
<evidence type="ECO:0000256" key="3">
    <source>
        <dbReference type="ARBA" id="ARBA00023122"/>
    </source>
</evidence>
<organism evidence="8 9">
    <name type="scientific">SAR86 cluster bacterium</name>
    <dbReference type="NCBI Taxonomy" id="2030880"/>
    <lineage>
        <taxon>Bacteria</taxon>
        <taxon>Pseudomonadati</taxon>
        <taxon>Pseudomonadota</taxon>
        <taxon>Gammaproteobacteria</taxon>
        <taxon>SAR86 cluster</taxon>
    </lineage>
</organism>
<evidence type="ECO:0000256" key="2">
    <source>
        <dbReference type="ARBA" id="ARBA00022737"/>
    </source>
</evidence>
<keyword evidence="2" id="KW-0677">Repeat</keyword>
<dbReference type="AlphaFoldDB" id="A0A520N6M9"/>
<dbReference type="FunFam" id="3.10.580.10:FF:000002">
    <property type="entry name" value="Magnesium/cobalt efflux protein CorC"/>
    <property type="match status" value="1"/>
</dbReference>
<feature type="domain" description="CBS" evidence="7">
    <location>
        <begin position="139"/>
        <end position="196"/>
    </location>
</feature>
<accession>A0A520N6M9</accession>
<proteinExistence type="inferred from homology"/>
<evidence type="ECO:0000313" key="9">
    <source>
        <dbReference type="Proteomes" id="UP000315283"/>
    </source>
</evidence>
<protein>
    <recommendedName>
        <fullName evidence="5">Magnesium and cobalt efflux protein CorC</fullName>
    </recommendedName>
</protein>
<evidence type="ECO:0000313" key="8">
    <source>
        <dbReference type="EMBL" id="RZO29117.1"/>
    </source>
</evidence>
<dbReference type="InterPro" id="IPR016169">
    <property type="entry name" value="FAD-bd_PCMH_sub2"/>
</dbReference>
<comment type="caution">
    <text evidence="8">The sequence shown here is derived from an EMBL/GenBank/DDBJ whole genome shotgun (WGS) entry which is preliminary data.</text>
</comment>
<gene>
    <name evidence="8" type="ORF">EVA97_00780</name>
</gene>
<dbReference type="PANTHER" id="PTHR22777">
    <property type="entry name" value="HEMOLYSIN-RELATED"/>
    <property type="match status" value="1"/>
</dbReference>
<evidence type="ECO:0000259" key="7">
    <source>
        <dbReference type="PROSITE" id="PS51371"/>
    </source>
</evidence>
<dbReference type="CDD" id="cd04590">
    <property type="entry name" value="CBS_pair_CorC_HlyC_assoc"/>
    <property type="match status" value="1"/>
</dbReference>
<dbReference type="EMBL" id="SHBJ01000003">
    <property type="protein sequence ID" value="RZO29117.1"/>
    <property type="molecule type" value="Genomic_DNA"/>
</dbReference>
<dbReference type="PANTHER" id="PTHR22777:SF27">
    <property type="entry name" value="MAGNESIUM AND COBALT EFFLUX PROTEIN CORC"/>
    <property type="match status" value="1"/>
</dbReference>